<feature type="region of interest" description="Disordered" evidence="5">
    <location>
        <begin position="102"/>
        <end position="122"/>
    </location>
</feature>
<evidence type="ECO:0000256" key="3">
    <source>
        <dbReference type="ARBA" id="ARBA00022958"/>
    </source>
</evidence>
<dbReference type="AlphaFoldDB" id="A0AAD6QTT2"/>
<evidence type="ECO:0000256" key="1">
    <source>
        <dbReference type="ARBA" id="ARBA00022448"/>
    </source>
</evidence>
<evidence type="ECO:0000256" key="4">
    <source>
        <dbReference type="ARBA" id="ARBA00023065"/>
    </source>
</evidence>
<dbReference type="GO" id="GO:0012505">
    <property type="term" value="C:endomembrane system"/>
    <property type="evidence" value="ECO:0007669"/>
    <property type="project" value="TreeGrafter"/>
</dbReference>
<feature type="domain" description="Cation/H(+) antiporter C-terminal" evidence="6">
    <location>
        <begin position="21"/>
        <end position="100"/>
    </location>
</feature>
<dbReference type="EMBL" id="JAQIZT010000005">
    <property type="protein sequence ID" value="KAJ6996384.1"/>
    <property type="molecule type" value="Genomic_DNA"/>
</dbReference>
<name>A0AAD6QTT2_9ROSI</name>
<dbReference type="InterPro" id="IPR050794">
    <property type="entry name" value="CPA2_transporter"/>
</dbReference>
<keyword evidence="8" id="KW-1185">Reference proteome</keyword>
<keyword evidence="4" id="KW-0406">Ion transport</keyword>
<evidence type="ECO:0000313" key="8">
    <source>
        <dbReference type="Proteomes" id="UP001164929"/>
    </source>
</evidence>
<protein>
    <recommendedName>
        <fullName evidence="6">Cation/H(+) antiporter C-terminal domain-containing protein</fullName>
    </recommendedName>
</protein>
<accession>A0AAD6QTT2</accession>
<evidence type="ECO:0000313" key="7">
    <source>
        <dbReference type="EMBL" id="KAJ6996384.1"/>
    </source>
</evidence>
<dbReference type="PANTHER" id="PTHR32468">
    <property type="entry name" value="CATION/H + ANTIPORTER"/>
    <property type="match status" value="1"/>
</dbReference>
<reference evidence="7" key="1">
    <citation type="journal article" date="2023" name="Mol. Ecol. Resour.">
        <title>Chromosome-level genome assembly of a triploid poplar Populus alba 'Berolinensis'.</title>
        <authorList>
            <person name="Chen S."/>
            <person name="Yu Y."/>
            <person name="Wang X."/>
            <person name="Wang S."/>
            <person name="Zhang T."/>
            <person name="Zhou Y."/>
            <person name="He R."/>
            <person name="Meng N."/>
            <person name="Wang Y."/>
            <person name="Liu W."/>
            <person name="Liu Z."/>
            <person name="Liu J."/>
            <person name="Guo Q."/>
            <person name="Huang H."/>
            <person name="Sederoff R.R."/>
            <person name="Wang G."/>
            <person name="Qu G."/>
            <person name="Chen S."/>
        </authorList>
    </citation>
    <scope>NUCLEOTIDE SEQUENCE</scope>
    <source>
        <strain evidence="7">SC-2020</strain>
    </source>
</reference>
<dbReference type="Pfam" id="PF23259">
    <property type="entry name" value="CHX17_C"/>
    <property type="match status" value="1"/>
</dbReference>
<organism evidence="7 8">
    <name type="scientific">Populus alba x Populus x berolinensis</name>
    <dbReference type="NCBI Taxonomy" id="444605"/>
    <lineage>
        <taxon>Eukaryota</taxon>
        <taxon>Viridiplantae</taxon>
        <taxon>Streptophyta</taxon>
        <taxon>Embryophyta</taxon>
        <taxon>Tracheophyta</taxon>
        <taxon>Spermatophyta</taxon>
        <taxon>Magnoliopsida</taxon>
        <taxon>eudicotyledons</taxon>
        <taxon>Gunneridae</taxon>
        <taxon>Pentapetalae</taxon>
        <taxon>rosids</taxon>
        <taxon>fabids</taxon>
        <taxon>Malpighiales</taxon>
        <taxon>Salicaceae</taxon>
        <taxon>Saliceae</taxon>
        <taxon>Populus</taxon>
    </lineage>
</organism>
<keyword evidence="3" id="KW-0630">Potassium</keyword>
<keyword evidence="1" id="KW-0813">Transport</keyword>
<evidence type="ECO:0000256" key="2">
    <source>
        <dbReference type="ARBA" id="ARBA00022538"/>
    </source>
</evidence>
<dbReference type="GO" id="GO:0006813">
    <property type="term" value="P:potassium ion transport"/>
    <property type="evidence" value="ECO:0007669"/>
    <property type="project" value="UniProtKB-KW"/>
</dbReference>
<keyword evidence="2" id="KW-0633">Potassium transport</keyword>
<dbReference type="InterPro" id="IPR057290">
    <property type="entry name" value="CHX17_C"/>
</dbReference>
<dbReference type="Proteomes" id="UP001164929">
    <property type="component" value="Chromosome 5"/>
</dbReference>
<dbReference type="GO" id="GO:0006885">
    <property type="term" value="P:regulation of pH"/>
    <property type="evidence" value="ECO:0007669"/>
    <property type="project" value="TreeGrafter"/>
</dbReference>
<sequence length="138" mass="14860">MSEHPAIKLTVMRIQTAHDGSIRYNEKVVNNGEENVAAMRSMDNHHDLFIVGRGHVMISPVTAGLADWSECTELGAIGDLLASSDFAATVLVLVVQQCPGLEPEGGELGTPHAPAQPEEQFSSKQIVNRPMGQPVFNT</sequence>
<dbReference type="PANTHER" id="PTHR32468:SF26">
    <property type="entry name" value="CATION_H(+) ANTIPORTER 15"/>
    <property type="match status" value="1"/>
</dbReference>
<gene>
    <name evidence="7" type="ORF">NC653_013096</name>
</gene>
<evidence type="ECO:0000259" key="6">
    <source>
        <dbReference type="Pfam" id="PF23259"/>
    </source>
</evidence>
<evidence type="ECO:0000256" key="5">
    <source>
        <dbReference type="SAM" id="MobiDB-lite"/>
    </source>
</evidence>
<proteinExistence type="predicted"/>
<dbReference type="GO" id="GO:0098662">
    <property type="term" value="P:inorganic cation transmembrane transport"/>
    <property type="evidence" value="ECO:0007669"/>
    <property type="project" value="TreeGrafter"/>
</dbReference>
<comment type="caution">
    <text evidence="7">The sequence shown here is derived from an EMBL/GenBank/DDBJ whole genome shotgun (WGS) entry which is preliminary data.</text>
</comment>